<organism evidence="1 2">
    <name type="scientific">Solidesulfovibrio aerotolerans</name>
    <dbReference type="NCBI Taxonomy" id="295255"/>
    <lineage>
        <taxon>Bacteria</taxon>
        <taxon>Pseudomonadati</taxon>
        <taxon>Thermodesulfobacteriota</taxon>
        <taxon>Desulfovibrionia</taxon>
        <taxon>Desulfovibrionales</taxon>
        <taxon>Desulfovibrionaceae</taxon>
        <taxon>Solidesulfovibrio</taxon>
    </lineage>
</organism>
<dbReference type="AlphaFoldDB" id="A0A7C9IY54"/>
<dbReference type="RefSeq" id="WP_160962999.1">
    <property type="nucleotide sequence ID" value="NZ_WVUD01000040.1"/>
</dbReference>
<name>A0A7C9IY54_9BACT</name>
<dbReference type="OrthoDB" id="5459009at2"/>
<comment type="caution">
    <text evidence="1">The sequence shown here is derived from an EMBL/GenBank/DDBJ whole genome shotgun (WGS) entry which is preliminary data.</text>
</comment>
<accession>A0A7C9IY54</accession>
<gene>
    <name evidence="1" type="ORF">GTA51_16535</name>
</gene>
<dbReference type="Proteomes" id="UP000482487">
    <property type="component" value="Unassembled WGS sequence"/>
</dbReference>
<reference evidence="1 2" key="1">
    <citation type="submission" date="2020-01" db="EMBL/GenBank/DDBJ databases">
        <title>Genome sequence of Desulfovibrio aerotolerans DSM 16695(T).</title>
        <authorList>
            <person name="Karnachuk O."/>
            <person name="Avakyan M."/>
            <person name="Mardanov A."/>
            <person name="Kadnikov V."/>
            <person name="Ravin N."/>
        </authorList>
    </citation>
    <scope>NUCLEOTIDE SEQUENCE [LARGE SCALE GENOMIC DNA]</scope>
    <source>
        <strain evidence="1 2">DSM 16695</strain>
    </source>
</reference>
<sequence>MTKSKVPAAAWEVVRDGAGRIRELEAAASRVLHENGDAPGHRKLMTEKCLVLEALPEAVEEALAGDESAGAAALLAGLEDFARRAGMALQLESIFFMGALLYPDDYEAGDPNDLERFLERFAAA</sequence>
<protein>
    <submittedName>
        <fullName evidence="1">Uncharacterized protein</fullName>
    </submittedName>
</protein>
<keyword evidence="2" id="KW-1185">Reference proteome</keyword>
<dbReference type="EMBL" id="WVUD01000040">
    <property type="protein sequence ID" value="MYL84722.1"/>
    <property type="molecule type" value="Genomic_DNA"/>
</dbReference>
<evidence type="ECO:0000313" key="2">
    <source>
        <dbReference type="Proteomes" id="UP000482487"/>
    </source>
</evidence>
<evidence type="ECO:0000313" key="1">
    <source>
        <dbReference type="EMBL" id="MYL84722.1"/>
    </source>
</evidence>
<proteinExistence type="predicted"/>